<dbReference type="EMBL" id="HBUE01328509">
    <property type="protein sequence ID" value="CAG6592021.1"/>
    <property type="molecule type" value="Transcribed_RNA"/>
</dbReference>
<evidence type="ECO:0000313" key="2">
    <source>
        <dbReference type="EMBL" id="CAG6592044.1"/>
    </source>
</evidence>
<reference evidence="2" key="1">
    <citation type="submission" date="2021-05" db="EMBL/GenBank/DDBJ databases">
        <authorList>
            <person name="Alioto T."/>
            <person name="Alioto T."/>
            <person name="Gomez Garrido J."/>
        </authorList>
    </citation>
    <scope>NUCLEOTIDE SEQUENCE</scope>
</reference>
<dbReference type="EMBL" id="HBUE01221859">
    <property type="protein sequence ID" value="CAG6539969.1"/>
    <property type="molecule type" value="Transcribed_RNA"/>
</dbReference>
<sequence>MDFLALVVLLSNPNDPNASALKQVPNIPQESLSKHPHQTREEAIRYSMPRLDIRVKPADLPGLVAHRKLQQRQQLQLRAADVSINSSSRERTRSSSSSIRIRMTTATRMRSWKK</sequence>
<feature type="region of interest" description="Disordered" evidence="1">
    <location>
        <begin position="82"/>
        <end position="114"/>
    </location>
</feature>
<evidence type="ECO:0000256" key="1">
    <source>
        <dbReference type="SAM" id="MobiDB-lite"/>
    </source>
</evidence>
<proteinExistence type="predicted"/>
<dbReference type="EMBL" id="HBUE01328516">
    <property type="protein sequence ID" value="CAG6592030.1"/>
    <property type="molecule type" value="Transcribed_RNA"/>
</dbReference>
<protein>
    <submittedName>
        <fullName evidence="2">(northern house mosquito) hypothetical protein</fullName>
    </submittedName>
</protein>
<dbReference type="AlphaFoldDB" id="A0A8D8P820"/>
<dbReference type="EMBL" id="HBUE01328520">
    <property type="protein sequence ID" value="CAG6592041.1"/>
    <property type="molecule type" value="Transcribed_RNA"/>
</dbReference>
<dbReference type="EMBL" id="HBUE01221863">
    <property type="protein sequence ID" value="CAG6539977.1"/>
    <property type="molecule type" value="Transcribed_RNA"/>
</dbReference>
<feature type="compositionally biased region" description="Low complexity" evidence="1">
    <location>
        <begin position="94"/>
        <end position="114"/>
    </location>
</feature>
<name>A0A8D8P820_CULPI</name>
<accession>A0A8D8P820</accession>
<organism evidence="2">
    <name type="scientific">Culex pipiens</name>
    <name type="common">House mosquito</name>
    <dbReference type="NCBI Taxonomy" id="7175"/>
    <lineage>
        <taxon>Eukaryota</taxon>
        <taxon>Metazoa</taxon>
        <taxon>Ecdysozoa</taxon>
        <taxon>Arthropoda</taxon>
        <taxon>Hexapoda</taxon>
        <taxon>Insecta</taxon>
        <taxon>Pterygota</taxon>
        <taxon>Neoptera</taxon>
        <taxon>Endopterygota</taxon>
        <taxon>Diptera</taxon>
        <taxon>Nematocera</taxon>
        <taxon>Culicoidea</taxon>
        <taxon>Culicidae</taxon>
        <taxon>Culicinae</taxon>
        <taxon>Culicini</taxon>
        <taxon>Culex</taxon>
        <taxon>Culex</taxon>
    </lineage>
</organism>
<dbReference type="EMBL" id="HBUE01221861">
    <property type="protein sequence ID" value="CAG6539972.1"/>
    <property type="molecule type" value="Transcribed_RNA"/>
</dbReference>
<dbReference type="EMBL" id="HBUE01328522">
    <property type="protein sequence ID" value="CAG6592044.1"/>
    <property type="molecule type" value="Transcribed_RNA"/>
</dbReference>